<gene>
    <name evidence="1" type="ORF">QM524_11570</name>
</gene>
<name>A0ABT6Y8E4_9BACT</name>
<proteinExistence type="predicted"/>
<protein>
    <submittedName>
        <fullName evidence="1">Uncharacterized protein</fullName>
    </submittedName>
</protein>
<organism evidence="1 2">
    <name type="scientific">Flectobacillus roseus</name>
    <dbReference type="NCBI Taxonomy" id="502259"/>
    <lineage>
        <taxon>Bacteria</taxon>
        <taxon>Pseudomonadati</taxon>
        <taxon>Bacteroidota</taxon>
        <taxon>Cytophagia</taxon>
        <taxon>Cytophagales</taxon>
        <taxon>Flectobacillaceae</taxon>
        <taxon>Flectobacillus</taxon>
    </lineage>
</organism>
<dbReference type="EMBL" id="JASHIF010000009">
    <property type="protein sequence ID" value="MDI9859849.1"/>
    <property type="molecule type" value="Genomic_DNA"/>
</dbReference>
<comment type="caution">
    <text evidence="1">The sequence shown here is derived from an EMBL/GenBank/DDBJ whole genome shotgun (WGS) entry which is preliminary data.</text>
</comment>
<evidence type="ECO:0000313" key="1">
    <source>
        <dbReference type="EMBL" id="MDI9859849.1"/>
    </source>
</evidence>
<sequence>MSYITVEEYYQHTNGGLDIIVELFPEAEKASREKNHKFSIRDERTPSATLYFNEGRKHYYVNDFGDKMYSPIDLVMTEQNLDFRGACRWIEQTFNIASKTLGVATSKPKPEYRKTDAEESDPIGKRSWVIQEKPLLSHLKILFSKYVWSYLQKQDSKNDEQADDTAYRNAMVLLERYNLFVLESSSLVGRDKETGKKVVHTFYSTESYPIFMYNEGTWQKFYEPLKSDPSRRFVSYGDKPQNYMFGESRIAKMYANVQRYANGDDEEEVKLLDIIICTGGSDALNVAALGFEVVWFNSETVKPWNIDIKKLKGWAHRVYNLPDIDATGKSKAFELAMYHLDIHTIYLPDSLRHIKTGKFDDENRPKYCKDVRDYLNHYGANDFRNLLNVSYPFRFWNKVKALDSKGLPKIVEGKEVYKYSGRPKVLLNFLYRNGFAQIATRAGVFQYVRIDKNIVKSVTVEEIKEFIDNFLESIHAEPELLDAFIRSKDISESTFSRLPKITLEFKDHDRNTQFMFFKNEVWRVTKNDIEVIKAQKADRYVWENEVIKPLCFDEHGNDLELEVKRNEPYFKIRKDEEGDLIIDILRNDNPFLNFLINTSRIYWRNELEDNLDRSGLDKEAYRKKHQFSIAGPLLKPEQQKEQMQHLIAKLCAYGYFLHREKDDANTYCVWSLDYVMRDSEKSQGGTGKSIFGKSLMHLMQYETLDGREKDLTKNRHIYENVTEHTDYLLVDDGAKYLDFPFFFALVTTFMKVNPKGTKSYNLMFKDTPKLHISSNFPPMDSDDSTLRRLWFLAFSDYYHYNSTGEYREVRRPIDEFGKSLFQHFNRDEWNAFMNMAAQCIQAFMEYGKVEPPMSEIMANTYRNKLGPNFLQWANMYFQEDNETLNCYIPRYKIFETYKMEVSSDITAATFKDKIVMYCRMKNWTLNPLDAKHIQEDRRINIKCATREVYDNKIKSWSTIELPKPQSIEHFYIQTPGTDLTSRGLPEKKSLPF</sequence>
<reference evidence="1 2" key="1">
    <citation type="submission" date="2023-05" db="EMBL/GenBank/DDBJ databases">
        <title>Novel species of genus Flectobacillus isolated from stream in China.</title>
        <authorList>
            <person name="Lu H."/>
        </authorList>
    </citation>
    <scope>NUCLEOTIDE SEQUENCE [LARGE SCALE GENOMIC DNA]</scope>
    <source>
        <strain evidence="1 2">KCTC 42575</strain>
    </source>
</reference>
<evidence type="ECO:0000313" key="2">
    <source>
        <dbReference type="Proteomes" id="UP001236507"/>
    </source>
</evidence>
<keyword evidence="2" id="KW-1185">Reference proteome</keyword>
<dbReference type="CDD" id="cd00188">
    <property type="entry name" value="TOPRIM"/>
    <property type="match status" value="1"/>
</dbReference>
<dbReference type="Proteomes" id="UP001236507">
    <property type="component" value="Unassembled WGS sequence"/>
</dbReference>
<dbReference type="RefSeq" id="WP_283344713.1">
    <property type="nucleotide sequence ID" value="NZ_JASHIF010000009.1"/>
</dbReference>
<accession>A0ABT6Y8E4</accession>